<evidence type="ECO:0000256" key="11">
    <source>
        <dbReference type="ARBA" id="ARBA00023065"/>
    </source>
</evidence>
<accession>A0ABU7RDK6</accession>
<dbReference type="PANTHER" id="PTHR43520:SF5">
    <property type="entry name" value="CATION-TRANSPORTING P-TYPE ATPASE-RELATED"/>
    <property type="match status" value="1"/>
</dbReference>
<feature type="transmembrane region" description="Helical" evidence="13">
    <location>
        <begin position="776"/>
        <end position="797"/>
    </location>
</feature>
<dbReference type="PRINTS" id="PR00119">
    <property type="entry name" value="CATATPASE"/>
</dbReference>
<evidence type="ECO:0000259" key="14">
    <source>
        <dbReference type="PROSITE" id="PS50846"/>
    </source>
</evidence>
<keyword evidence="12 13" id="KW-0472">Membrane</keyword>
<sequence length="806" mass="90431">MGVVINHTTCYHCGESCPDTDIRIEEKKFCCEGCRMVYELLSANNLCSYYKLNENPGVTQNRPVSPNKFAFLDRADIAERLIRFSDNKQTQVIFYLPQMHCSSCLWLLENIHKINPGILSSRVNFARKEVFIIFDNKATTLKKVAETLTSIGYEPHISLAGNHDATKKNTDNSRIYKIGVAGFCFANIMMFSLPEYFGLGQQSEQEIGLAFKILILLFSLPVLFYCASEFFTSAWKGLRHRFLNIDVPVATAILITFLRSIFEILQDTGNGYFDSMSGIVFFMLVGRTLQDKTYQAISFDRDYRSFFPIAVNVVKDSSITPTLVQDLKVNDVIQIHAQELIPVDAILSKGNAKIDYSFVTGESLPVQKNIGELVYAGGRQTEGCIELIVAKTVSQSYLTDLWNKAVFREEKQSKNLFIHQISTWFTIIVLTLGISALLYWHLKGQPTLGWNAITTVLIVACPCTLVLSASFANGNLLRIFSKNQLYLRHPDVIEQLQKVNHIVFDKTGTLTDSKHTCKVSYEGHLLSPQLEQEIAALLRQSIHPLGVAVVQTIEDRLQHAIDMLPIEVANFKLYEGEGIEGWVNEKHIKAGSAKFVNINSKHEESSVVYIAIDGKVYGKYLISNNYRNGVRMLVQQLKKNYTLSLLSGDNDSEKSTLQTFFGLDSHLLFNMSPKAKLTYIENLQKSQSEYVMMIGDGLNDAGALKQSNVGIAITDDDNKFTPASDGILHASKLNKLPALLSLAQKNRFIILFGFMLSFIYNVIGLSYALSGTLSPVISAILMPLSSLTIILTCYFLTRYLAWKKGL</sequence>
<dbReference type="InterPro" id="IPR001757">
    <property type="entry name" value="P_typ_ATPase"/>
</dbReference>
<evidence type="ECO:0000313" key="15">
    <source>
        <dbReference type="EMBL" id="MEE6186078.1"/>
    </source>
</evidence>
<evidence type="ECO:0000256" key="3">
    <source>
        <dbReference type="ARBA" id="ARBA00022448"/>
    </source>
</evidence>
<dbReference type="InterPro" id="IPR023214">
    <property type="entry name" value="HAD_sf"/>
</dbReference>
<feature type="transmembrane region" description="Helical" evidence="13">
    <location>
        <begin position="271"/>
        <end position="289"/>
    </location>
</feature>
<keyword evidence="4" id="KW-1003">Cell membrane</keyword>
<dbReference type="InterPro" id="IPR023299">
    <property type="entry name" value="ATPase_P-typ_cyto_dom_N"/>
</dbReference>
<dbReference type="Pfam" id="PF00122">
    <property type="entry name" value="E1-E2_ATPase"/>
    <property type="match status" value="1"/>
</dbReference>
<evidence type="ECO:0000256" key="1">
    <source>
        <dbReference type="ARBA" id="ARBA00004651"/>
    </source>
</evidence>
<name>A0ABU7RDK6_9BACT</name>
<reference evidence="15 16" key="1">
    <citation type="submission" date="2024-01" db="EMBL/GenBank/DDBJ databases">
        <title>Niabella digestum sp. nov., isolated from waste digestion system.</title>
        <authorList>
            <person name="Zhang L."/>
        </authorList>
    </citation>
    <scope>NUCLEOTIDE SEQUENCE [LARGE SCALE GENOMIC DNA]</scope>
    <source>
        <strain evidence="15 16">A18</strain>
    </source>
</reference>
<dbReference type="SUPFAM" id="SSF81653">
    <property type="entry name" value="Calcium ATPase, transduction domain A"/>
    <property type="match status" value="1"/>
</dbReference>
<dbReference type="InterPro" id="IPR006121">
    <property type="entry name" value="HMA_dom"/>
</dbReference>
<evidence type="ECO:0000256" key="9">
    <source>
        <dbReference type="ARBA" id="ARBA00022967"/>
    </source>
</evidence>
<comment type="subcellular location">
    <subcellularLocation>
        <location evidence="1">Cell membrane</location>
        <topology evidence="1">Multi-pass membrane protein</topology>
    </subcellularLocation>
</comment>
<organism evidence="15 16">
    <name type="scientific">Niabella digestorum</name>
    <dbReference type="NCBI Taxonomy" id="3117701"/>
    <lineage>
        <taxon>Bacteria</taxon>
        <taxon>Pseudomonadati</taxon>
        <taxon>Bacteroidota</taxon>
        <taxon>Chitinophagia</taxon>
        <taxon>Chitinophagales</taxon>
        <taxon>Chitinophagaceae</taxon>
        <taxon>Niabella</taxon>
    </lineage>
</organism>
<protein>
    <submittedName>
        <fullName evidence="15">Heavy metal translocating P-type ATPase metal-binding domain-containing protein</fullName>
    </submittedName>
</protein>
<evidence type="ECO:0000256" key="4">
    <source>
        <dbReference type="ARBA" id="ARBA00022475"/>
    </source>
</evidence>
<dbReference type="SUPFAM" id="SSF56784">
    <property type="entry name" value="HAD-like"/>
    <property type="match status" value="1"/>
</dbReference>
<evidence type="ECO:0000256" key="12">
    <source>
        <dbReference type="ARBA" id="ARBA00023136"/>
    </source>
</evidence>
<dbReference type="Pfam" id="PF00403">
    <property type="entry name" value="HMA"/>
    <property type="match status" value="1"/>
</dbReference>
<feature type="transmembrane region" description="Helical" evidence="13">
    <location>
        <begin position="421"/>
        <end position="442"/>
    </location>
</feature>
<dbReference type="Gene3D" id="3.40.50.1000">
    <property type="entry name" value="HAD superfamily/HAD-like"/>
    <property type="match status" value="1"/>
</dbReference>
<dbReference type="Pfam" id="PF12156">
    <property type="entry name" value="ATPase-cat_bd"/>
    <property type="match status" value="1"/>
</dbReference>
<dbReference type="InterPro" id="IPR008250">
    <property type="entry name" value="ATPase_P-typ_transduc_dom_A_sf"/>
</dbReference>
<feature type="transmembrane region" description="Helical" evidence="13">
    <location>
        <begin position="175"/>
        <end position="197"/>
    </location>
</feature>
<dbReference type="InterPro" id="IPR021993">
    <property type="entry name" value="ATPase-cat-bd"/>
</dbReference>
<keyword evidence="16" id="KW-1185">Reference proteome</keyword>
<dbReference type="InterPro" id="IPR018303">
    <property type="entry name" value="ATPase_P-typ_P_site"/>
</dbReference>
<comment type="caution">
    <text evidence="15">The sequence shown here is derived from an EMBL/GenBank/DDBJ whole genome shotgun (WGS) entry which is preliminary data.</text>
</comment>
<keyword evidence="3" id="KW-0813">Transport</keyword>
<keyword evidence="7" id="KW-0479">Metal-binding</keyword>
<dbReference type="PANTHER" id="PTHR43520">
    <property type="entry name" value="ATP7, ISOFORM B"/>
    <property type="match status" value="1"/>
</dbReference>
<feature type="transmembrane region" description="Helical" evidence="13">
    <location>
        <begin position="448"/>
        <end position="472"/>
    </location>
</feature>
<evidence type="ECO:0000256" key="7">
    <source>
        <dbReference type="ARBA" id="ARBA00022723"/>
    </source>
</evidence>
<evidence type="ECO:0000256" key="2">
    <source>
        <dbReference type="ARBA" id="ARBA00006024"/>
    </source>
</evidence>
<dbReference type="Gene3D" id="2.70.150.10">
    <property type="entry name" value="Calcium-transporting ATPase, cytoplasmic transduction domain A"/>
    <property type="match status" value="1"/>
</dbReference>
<evidence type="ECO:0000256" key="5">
    <source>
        <dbReference type="ARBA" id="ARBA00022553"/>
    </source>
</evidence>
<dbReference type="NCBIfam" id="TIGR01494">
    <property type="entry name" value="ATPase_P-type"/>
    <property type="match status" value="1"/>
</dbReference>
<dbReference type="SUPFAM" id="SSF55008">
    <property type="entry name" value="HMA, heavy metal-associated domain"/>
    <property type="match status" value="1"/>
</dbReference>
<dbReference type="Pfam" id="PF00702">
    <property type="entry name" value="Hydrolase"/>
    <property type="match status" value="1"/>
</dbReference>
<dbReference type="InterPro" id="IPR036163">
    <property type="entry name" value="HMA_dom_sf"/>
</dbReference>
<feature type="domain" description="HMA" evidence="14">
    <location>
        <begin position="90"/>
        <end position="156"/>
    </location>
</feature>
<gene>
    <name evidence="15" type="ORF">V2H41_02205</name>
</gene>
<dbReference type="RefSeq" id="WP_330973481.1">
    <property type="nucleotide sequence ID" value="NZ_JAZGLY010000001.1"/>
</dbReference>
<keyword evidence="5" id="KW-0597">Phosphoprotein</keyword>
<evidence type="ECO:0000256" key="8">
    <source>
        <dbReference type="ARBA" id="ARBA00022842"/>
    </source>
</evidence>
<evidence type="ECO:0000256" key="6">
    <source>
        <dbReference type="ARBA" id="ARBA00022692"/>
    </source>
</evidence>
<feature type="transmembrane region" description="Helical" evidence="13">
    <location>
        <begin position="209"/>
        <end position="231"/>
    </location>
</feature>
<comment type="similarity">
    <text evidence="2">Belongs to the cation transport ATPase (P-type) (TC 3.A.3) family. Type IB subfamily.</text>
</comment>
<feature type="transmembrane region" description="Helical" evidence="13">
    <location>
        <begin position="243"/>
        <end position="265"/>
    </location>
</feature>
<evidence type="ECO:0000256" key="13">
    <source>
        <dbReference type="SAM" id="Phobius"/>
    </source>
</evidence>
<dbReference type="Gene3D" id="3.30.70.100">
    <property type="match status" value="1"/>
</dbReference>
<proteinExistence type="inferred from homology"/>
<feature type="transmembrane region" description="Helical" evidence="13">
    <location>
        <begin position="748"/>
        <end position="770"/>
    </location>
</feature>
<evidence type="ECO:0000313" key="16">
    <source>
        <dbReference type="Proteomes" id="UP001357452"/>
    </source>
</evidence>
<evidence type="ECO:0000256" key="10">
    <source>
        <dbReference type="ARBA" id="ARBA00022989"/>
    </source>
</evidence>
<keyword evidence="11" id="KW-0406">Ion transport</keyword>
<keyword evidence="10 13" id="KW-1133">Transmembrane helix</keyword>
<dbReference type="PROSITE" id="PS50846">
    <property type="entry name" value="HMA_2"/>
    <property type="match status" value="1"/>
</dbReference>
<keyword evidence="6 13" id="KW-0812">Transmembrane</keyword>
<dbReference type="CDD" id="cd00371">
    <property type="entry name" value="HMA"/>
    <property type="match status" value="1"/>
</dbReference>
<dbReference type="PROSITE" id="PS00154">
    <property type="entry name" value="ATPASE_E1_E2"/>
    <property type="match status" value="1"/>
</dbReference>
<dbReference type="EMBL" id="JAZGLY010000001">
    <property type="protein sequence ID" value="MEE6186078.1"/>
    <property type="molecule type" value="Genomic_DNA"/>
</dbReference>
<keyword evidence="8" id="KW-0460">Magnesium</keyword>
<dbReference type="InterPro" id="IPR036412">
    <property type="entry name" value="HAD-like_sf"/>
</dbReference>
<dbReference type="Gene3D" id="3.40.1110.10">
    <property type="entry name" value="Calcium-transporting ATPase, cytoplasmic domain N"/>
    <property type="match status" value="1"/>
</dbReference>
<dbReference type="Proteomes" id="UP001357452">
    <property type="component" value="Unassembled WGS sequence"/>
</dbReference>
<keyword evidence="9" id="KW-1278">Translocase</keyword>
<dbReference type="InterPro" id="IPR059000">
    <property type="entry name" value="ATPase_P-type_domA"/>
</dbReference>